<keyword evidence="3" id="KW-1185">Reference proteome</keyword>
<evidence type="ECO:0000256" key="1">
    <source>
        <dbReference type="SAM" id="SignalP"/>
    </source>
</evidence>
<dbReference type="RefSeq" id="WP_191873321.1">
    <property type="nucleotide sequence ID" value="NZ_BMTD01000004.1"/>
</dbReference>
<reference evidence="2" key="1">
    <citation type="journal article" date="2014" name="Int. J. Syst. Evol. Microbiol.">
        <title>Complete genome sequence of Corynebacterium casei LMG S-19264T (=DSM 44701T), isolated from a smear-ripened cheese.</title>
        <authorList>
            <consortium name="US DOE Joint Genome Institute (JGI-PGF)"/>
            <person name="Walter F."/>
            <person name="Albersmeier A."/>
            <person name="Kalinowski J."/>
            <person name="Ruckert C."/>
        </authorList>
    </citation>
    <scope>NUCLEOTIDE SEQUENCE</scope>
    <source>
        <strain evidence="2">JCM 4369</strain>
    </source>
</reference>
<proteinExistence type="predicted"/>
<sequence length="175" mass="17660">MSDTSTIAHVRPRRATLRALGLWLALVAAVFTGAAAASTAAADPVSPAMSPVGTWTTAVTIGTGPDAVTSTSHFTFAADHTLTTDGAPGPDGTPQYPGSGYWTARPDGAFAFSITHGGPDVADSGGTYPGTVYAVHQGRIVGDTFTTTAVAFTVVEKTGARLGPITVSARGTRVP</sequence>
<comment type="caution">
    <text evidence="2">The sequence shown here is derived from an EMBL/GenBank/DDBJ whole genome shotgun (WGS) entry which is preliminary data.</text>
</comment>
<name>A0A918I9A8_9ACTN</name>
<dbReference type="AlphaFoldDB" id="A0A918I9A8"/>
<keyword evidence="1" id="KW-0732">Signal</keyword>
<evidence type="ECO:0000313" key="3">
    <source>
        <dbReference type="Proteomes" id="UP000618795"/>
    </source>
</evidence>
<reference evidence="2" key="2">
    <citation type="submission" date="2020-09" db="EMBL/GenBank/DDBJ databases">
        <authorList>
            <person name="Sun Q."/>
            <person name="Ohkuma M."/>
        </authorList>
    </citation>
    <scope>NUCLEOTIDE SEQUENCE</scope>
    <source>
        <strain evidence="2">JCM 4369</strain>
    </source>
</reference>
<feature type="signal peptide" evidence="1">
    <location>
        <begin position="1"/>
        <end position="36"/>
    </location>
</feature>
<organism evidence="2 3">
    <name type="scientific">Streptomyces filipinensis</name>
    <dbReference type="NCBI Taxonomy" id="66887"/>
    <lineage>
        <taxon>Bacteria</taxon>
        <taxon>Bacillati</taxon>
        <taxon>Actinomycetota</taxon>
        <taxon>Actinomycetes</taxon>
        <taxon>Kitasatosporales</taxon>
        <taxon>Streptomycetaceae</taxon>
        <taxon>Streptomyces</taxon>
    </lineage>
</organism>
<accession>A0A918I9A8</accession>
<dbReference type="EMBL" id="BMTD01000004">
    <property type="protein sequence ID" value="GGU89405.1"/>
    <property type="molecule type" value="Genomic_DNA"/>
</dbReference>
<evidence type="ECO:0000313" key="2">
    <source>
        <dbReference type="EMBL" id="GGU89405.1"/>
    </source>
</evidence>
<protein>
    <submittedName>
        <fullName evidence="2">Uncharacterized protein</fullName>
    </submittedName>
</protein>
<feature type="chain" id="PRO_5036932009" evidence="1">
    <location>
        <begin position="37"/>
        <end position="175"/>
    </location>
</feature>
<gene>
    <name evidence="2" type="ORF">GCM10010260_24420</name>
</gene>
<dbReference type="Proteomes" id="UP000618795">
    <property type="component" value="Unassembled WGS sequence"/>
</dbReference>